<evidence type="ECO:0000313" key="3">
    <source>
        <dbReference type="Proteomes" id="UP000295106"/>
    </source>
</evidence>
<keyword evidence="1" id="KW-0812">Transmembrane</keyword>
<dbReference type="Pfam" id="PF16732">
    <property type="entry name" value="ComP_DUS"/>
    <property type="match status" value="1"/>
</dbReference>
<sequence length="143" mass="15072">MTLRSRPASPAGFTLIELMIALAVLAILMAVALPSYNSYIRRSKIPVGLDALSAFATRMEQRYQDVGNYGSGDACALSVPSGVANFTLECELTDDGQGFTATATGSGTVEDFSFTIDASGARTTTYKSSTLNCWSTKGTVCDT</sequence>
<evidence type="ECO:0000313" key="2">
    <source>
        <dbReference type="EMBL" id="TCP00975.1"/>
    </source>
</evidence>
<dbReference type="InterPro" id="IPR031982">
    <property type="entry name" value="PilE-like"/>
</dbReference>
<dbReference type="Proteomes" id="UP000295106">
    <property type="component" value="Unassembled WGS sequence"/>
</dbReference>
<dbReference type="GO" id="GO:0043683">
    <property type="term" value="P:type IV pilus assembly"/>
    <property type="evidence" value="ECO:0007669"/>
    <property type="project" value="InterPro"/>
</dbReference>
<evidence type="ECO:0000256" key="1">
    <source>
        <dbReference type="SAM" id="Phobius"/>
    </source>
</evidence>
<dbReference type="OrthoDB" id="8592370at2"/>
<accession>A0A4R2M7R7</accession>
<protein>
    <submittedName>
        <fullName evidence="2">Type IV pilus assembly protein PilE</fullName>
    </submittedName>
</protein>
<keyword evidence="1" id="KW-1133">Transmembrane helix</keyword>
<dbReference type="PROSITE" id="PS00409">
    <property type="entry name" value="PROKAR_NTER_METHYL"/>
    <property type="match status" value="1"/>
</dbReference>
<dbReference type="AlphaFoldDB" id="A0A4R2M7R7"/>
<keyword evidence="1" id="KW-0472">Membrane</keyword>
<dbReference type="SUPFAM" id="SSF54523">
    <property type="entry name" value="Pili subunits"/>
    <property type="match status" value="1"/>
</dbReference>
<dbReference type="GeneID" id="99683178"/>
<reference evidence="2 3" key="1">
    <citation type="submission" date="2019-03" db="EMBL/GenBank/DDBJ databases">
        <title>Genomic Encyclopedia of Type Strains, Phase IV (KMG-IV): sequencing the most valuable type-strain genomes for metagenomic binning, comparative biology and taxonomic classification.</title>
        <authorList>
            <person name="Goeker M."/>
        </authorList>
    </citation>
    <scope>NUCLEOTIDE SEQUENCE [LARGE SCALE GENOMIC DNA]</scope>
    <source>
        <strain evidence="2 3">DSM 1709</strain>
    </source>
</reference>
<dbReference type="RefSeq" id="WP_132648593.1">
    <property type="nucleotide sequence ID" value="NZ_CP181386.1"/>
</dbReference>
<gene>
    <name evidence="2" type="ORF">EV684_111182</name>
</gene>
<dbReference type="EMBL" id="SLXD01000011">
    <property type="protein sequence ID" value="TCP00975.1"/>
    <property type="molecule type" value="Genomic_DNA"/>
</dbReference>
<name>A0A4R2M7R7_RUBGE</name>
<organism evidence="2 3">
    <name type="scientific">Rubrivivax gelatinosus</name>
    <name type="common">Rhodocyclus gelatinosus</name>
    <name type="synonym">Rhodopseudomonas gelatinosa</name>
    <dbReference type="NCBI Taxonomy" id="28068"/>
    <lineage>
        <taxon>Bacteria</taxon>
        <taxon>Pseudomonadati</taxon>
        <taxon>Pseudomonadota</taxon>
        <taxon>Betaproteobacteria</taxon>
        <taxon>Burkholderiales</taxon>
        <taxon>Sphaerotilaceae</taxon>
        <taxon>Rubrivivax</taxon>
    </lineage>
</organism>
<comment type="caution">
    <text evidence="2">The sequence shown here is derived from an EMBL/GenBank/DDBJ whole genome shotgun (WGS) entry which is preliminary data.</text>
</comment>
<dbReference type="InterPro" id="IPR045584">
    <property type="entry name" value="Pilin-like"/>
</dbReference>
<proteinExistence type="predicted"/>
<dbReference type="Pfam" id="PF07963">
    <property type="entry name" value="N_methyl"/>
    <property type="match status" value="1"/>
</dbReference>
<feature type="transmembrane region" description="Helical" evidence="1">
    <location>
        <begin position="12"/>
        <end position="33"/>
    </location>
</feature>
<dbReference type="InterPro" id="IPR012902">
    <property type="entry name" value="N_methyl_site"/>
</dbReference>
<dbReference type="Gene3D" id="3.30.700.10">
    <property type="entry name" value="Glycoprotein, Type 4 Pilin"/>
    <property type="match status" value="1"/>
</dbReference>
<dbReference type="NCBIfam" id="TIGR02532">
    <property type="entry name" value="IV_pilin_GFxxxE"/>
    <property type="match status" value="1"/>
</dbReference>